<feature type="domain" description="Aminoglycoside phosphotransferase" evidence="1">
    <location>
        <begin position="189"/>
        <end position="360"/>
    </location>
</feature>
<evidence type="ECO:0000259" key="1">
    <source>
        <dbReference type="Pfam" id="PF01636"/>
    </source>
</evidence>
<organism evidence="2 3">
    <name type="scientific">Kocuria coralli</name>
    <dbReference type="NCBI Taxonomy" id="1461025"/>
    <lineage>
        <taxon>Bacteria</taxon>
        <taxon>Bacillati</taxon>
        <taxon>Actinomycetota</taxon>
        <taxon>Actinomycetes</taxon>
        <taxon>Micrococcales</taxon>
        <taxon>Micrococcaceae</taxon>
        <taxon>Kocuria</taxon>
    </lineage>
</organism>
<dbReference type="EMBL" id="SZWF01000025">
    <property type="protein sequence ID" value="KAA9393158.1"/>
    <property type="molecule type" value="Genomic_DNA"/>
</dbReference>
<evidence type="ECO:0000313" key="3">
    <source>
        <dbReference type="Proteomes" id="UP000325957"/>
    </source>
</evidence>
<comment type="caution">
    <text evidence="2">The sequence shown here is derived from an EMBL/GenBank/DDBJ whole genome shotgun (WGS) entry which is preliminary data.</text>
</comment>
<dbReference type="SUPFAM" id="SSF56112">
    <property type="entry name" value="Protein kinase-like (PK-like)"/>
    <property type="match status" value="1"/>
</dbReference>
<dbReference type="InterPro" id="IPR002575">
    <property type="entry name" value="Aminoglycoside_PTrfase"/>
</dbReference>
<dbReference type="RefSeq" id="WP_158034875.1">
    <property type="nucleotide sequence ID" value="NZ_ML708629.1"/>
</dbReference>
<dbReference type="AlphaFoldDB" id="A0A5J5KUU1"/>
<sequence>MAPQSAAEEAQAVDLLSGPRADRALLLVARALGLAPRADRAPGLPEGTWALMQLNHRPGAGVTGVFTVSLRTHPAGVPHHAGLEEHEALLCLSTAALPHDAEVVAFSWGEQRFSGWLWPDDPWLPGLREAAQPSASLIADARARVVPVAYRPTRRAVFRVESDDDPRPLAFIKVLRPRREADLVRRHCLLADAQVPVPRPLAATGHGAVAFPPLIGPTAAAALRAANAPRLEPEHLVALLDRFPEGVLALPRHPSWTDRVVDYTRSAGTALPTDIRRIDSLATAIADAAADVSGDEDLVPTHGDFHPGNVILGPHPVDPALGPITGLLDLDSVGPGRLSDDLSCFVAHTWLLTDDARPGEGFPPVVSRYVEAFGQVVDPTDLRIRIAGVLVSLIGVAGRRRGRTAARRRLALAEAVYRSAL</sequence>
<name>A0A5J5KUU1_9MICC</name>
<evidence type="ECO:0000313" key="2">
    <source>
        <dbReference type="EMBL" id="KAA9393158.1"/>
    </source>
</evidence>
<accession>A0A5J5KUU1</accession>
<dbReference type="OrthoDB" id="3837844at2"/>
<proteinExistence type="predicted"/>
<protein>
    <recommendedName>
        <fullName evidence="1">Aminoglycoside phosphotransferase domain-containing protein</fullName>
    </recommendedName>
</protein>
<keyword evidence="3" id="KW-1185">Reference proteome</keyword>
<gene>
    <name evidence="2" type="ORF">FCK90_13750</name>
</gene>
<reference evidence="2 3" key="1">
    <citation type="submission" date="2019-05" db="EMBL/GenBank/DDBJ databases">
        <title>Kocuria coralli sp. nov., a novel actinobacterium isolated from coral reef seawater.</title>
        <authorList>
            <person name="Li J."/>
        </authorList>
    </citation>
    <scope>NUCLEOTIDE SEQUENCE [LARGE SCALE GENOMIC DNA]</scope>
    <source>
        <strain evidence="2 3">SCSIO 13007</strain>
    </source>
</reference>
<dbReference type="Pfam" id="PF01636">
    <property type="entry name" value="APH"/>
    <property type="match status" value="1"/>
</dbReference>
<dbReference type="InterPro" id="IPR011009">
    <property type="entry name" value="Kinase-like_dom_sf"/>
</dbReference>
<dbReference type="Gene3D" id="3.90.1200.10">
    <property type="match status" value="1"/>
</dbReference>
<dbReference type="Proteomes" id="UP000325957">
    <property type="component" value="Unassembled WGS sequence"/>
</dbReference>